<dbReference type="EMBL" id="JBBUTH010000001">
    <property type="protein sequence ID" value="MEK8049515.1"/>
    <property type="molecule type" value="Genomic_DNA"/>
</dbReference>
<dbReference type="PROSITE" id="PS01149">
    <property type="entry name" value="PSI_RSU"/>
    <property type="match status" value="1"/>
</dbReference>
<dbReference type="EC" id="5.4.99.-" evidence="6"/>
<organism evidence="8 9">
    <name type="scientific">Pseudaquabacterium inlustre</name>
    <dbReference type="NCBI Taxonomy" id="2984192"/>
    <lineage>
        <taxon>Bacteria</taxon>
        <taxon>Pseudomonadati</taxon>
        <taxon>Pseudomonadota</taxon>
        <taxon>Betaproteobacteria</taxon>
        <taxon>Burkholderiales</taxon>
        <taxon>Sphaerotilaceae</taxon>
        <taxon>Pseudaquabacterium</taxon>
    </lineage>
</organism>
<dbReference type="InterPro" id="IPR020094">
    <property type="entry name" value="TruA/RsuA/RluB/E/F_N"/>
</dbReference>
<dbReference type="InterPro" id="IPR006145">
    <property type="entry name" value="PsdUridine_synth_RsuA/RluA"/>
</dbReference>
<dbReference type="Pfam" id="PF01479">
    <property type="entry name" value="S4"/>
    <property type="match status" value="1"/>
</dbReference>
<proteinExistence type="inferred from homology"/>
<dbReference type="PROSITE" id="PS50889">
    <property type="entry name" value="S4"/>
    <property type="match status" value="1"/>
</dbReference>
<dbReference type="Gene3D" id="3.30.70.1560">
    <property type="entry name" value="Alpha-L RNA-binding motif"/>
    <property type="match status" value="1"/>
</dbReference>
<dbReference type="InterPro" id="IPR000748">
    <property type="entry name" value="PsdUridine_synth_RsuA/RluB/E/F"/>
</dbReference>
<dbReference type="InterPro" id="IPR020103">
    <property type="entry name" value="PsdUridine_synth_cat_dom_sf"/>
</dbReference>
<dbReference type="Gene3D" id="3.10.290.10">
    <property type="entry name" value="RNA-binding S4 domain"/>
    <property type="match status" value="1"/>
</dbReference>
<comment type="caution">
    <text evidence="8">The sequence shown here is derived from an EMBL/GenBank/DDBJ whole genome shotgun (WGS) entry which is preliminary data.</text>
</comment>
<comment type="catalytic activity">
    <reaction evidence="4">
        <text>uridine(2604) in 23S rRNA = pseudouridine(2604) in 23S rRNA</text>
        <dbReference type="Rhea" id="RHEA:38875"/>
        <dbReference type="Rhea" id="RHEA-COMP:10093"/>
        <dbReference type="Rhea" id="RHEA-COMP:10094"/>
        <dbReference type="ChEBI" id="CHEBI:65314"/>
        <dbReference type="ChEBI" id="CHEBI:65315"/>
        <dbReference type="EC" id="5.4.99.21"/>
    </reaction>
</comment>
<gene>
    <name evidence="8" type="ORF">AACH10_04620</name>
</gene>
<dbReference type="CDD" id="cd00165">
    <property type="entry name" value="S4"/>
    <property type="match status" value="1"/>
</dbReference>
<dbReference type="Proteomes" id="UP001365405">
    <property type="component" value="Unassembled WGS sequence"/>
</dbReference>
<dbReference type="PANTHER" id="PTHR47683:SF2">
    <property type="entry name" value="RNA-BINDING S4 DOMAIN-CONTAINING PROTEIN"/>
    <property type="match status" value="1"/>
</dbReference>
<evidence type="ECO:0000256" key="4">
    <source>
        <dbReference type="ARBA" id="ARBA00036535"/>
    </source>
</evidence>
<evidence type="ECO:0000256" key="5">
    <source>
        <dbReference type="PROSITE-ProRule" id="PRU00182"/>
    </source>
</evidence>
<keyword evidence="9" id="KW-1185">Reference proteome</keyword>
<dbReference type="PANTHER" id="PTHR47683">
    <property type="entry name" value="PSEUDOURIDINE SYNTHASE FAMILY PROTEIN-RELATED"/>
    <property type="match status" value="1"/>
</dbReference>
<evidence type="ECO:0000259" key="7">
    <source>
        <dbReference type="SMART" id="SM00363"/>
    </source>
</evidence>
<keyword evidence="2 6" id="KW-0413">Isomerase</keyword>
<dbReference type="SUPFAM" id="SSF55174">
    <property type="entry name" value="Alpha-L RNA-binding motif"/>
    <property type="match status" value="1"/>
</dbReference>
<dbReference type="Gene3D" id="3.30.70.580">
    <property type="entry name" value="Pseudouridine synthase I, catalytic domain, N-terminal subdomain"/>
    <property type="match status" value="1"/>
</dbReference>
<dbReference type="InterPro" id="IPR002942">
    <property type="entry name" value="S4_RNA-bd"/>
</dbReference>
<evidence type="ECO:0000313" key="9">
    <source>
        <dbReference type="Proteomes" id="UP001365405"/>
    </source>
</evidence>
<feature type="domain" description="RNA-binding S4" evidence="7">
    <location>
        <begin position="13"/>
        <end position="73"/>
    </location>
</feature>
<accession>A0ABU9CGS8</accession>
<evidence type="ECO:0000256" key="2">
    <source>
        <dbReference type="ARBA" id="ARBA00023235"/>
    </source>
</evidence>
<dbReference type="RefSeq" id="WP_341409175.1">
    <property type="nucleotide sequence ID" value="NZ_JBBUTH010000001.1"/>
</dbReference>
<evidence type="ECO:0000256" key="1">
    <source>
        <dbReference type="ARBA" id="ARBA00008348"/>
    </source>
</evidence>
<comment type="catalytic activity">
    <reaction evidence="3">
        <text>uridine(35) in tRNA(Tyr) = pseudouridine(35) in tRNA(Tyr)</text>
        <dbReference type="Rhea" id="RHEA:60556"/>
        <dbReference type="Rhea" id="RHEA-COMP:15607"/>
        <dbReference type="Rhea" id="RHEA-COMP:15608"/>
        <dbReference type="ChEBI" id="CHEBI:65314"/>
        <dbReference type="ChEBI" id="CHEBI:65315"/>
    </reaction>
</comment>
<evidence type="ECO:0000313" key="8">
    <source>
        <dbReference type="EMBL" id="MEK8049515.1"/>
    </source>
</evidence>
<protein>
    <recommendedName>
        <fullName evidence="6">Pseudouridine synthase</fullName>
        <ecNumber evidence="6">5.4.99.-</ecNumber>
    </recommendedName>
</protein>
<dbReference type="InterPro" id="IPR050343">
    <property type="entry name" value="RsuA_PseudoU_synthase"/>
</dbReference>
<dbReference type="SMART" id="SM00363">
    <property type="entry name" value="S4"/>
    <property type="match status" value="1"/>
</dbReference>
<reference evidence="8 9" key="1">
    <citation type="submission" date="2024-04" db="EMBL/GenBank/DDBJ databases">
        <title>Novel species of the genus Ideonella isolated from streams.</title>
        <authorList>
            <person name="Lu H."/>
        </authorList>
    </citation>
    <scope>NUCLEOTIDE SEQUENCE [LARGE SCALE GENOMIC DNA]</scope>
    <source>
        <strain evidence="8 9">DXS22W</strain>
    </source>
</reference>
<dbReference type="CDD" id="cd02553">
    <property type="entry name" value="PseudoU_synth_RsuA"/>
    <property type="match status" value="1"/>
</dbReference>
<dbReference type="InterPro" id="IPR036986">
    <property type="entry name" value="S4_RNA-bd_sf"/>
</dbReference>
<dbReference type="InterPro" id="IPR018496">
    <property type="entry name" value="PsdUridine_synth_RsuA/RluB_CS"/>
</dbReference>
<sequence>MSSARPAKPARPQRLDELLFSQGHGTRRVCAGLIEQGLVRVQGEVVSDPGALFPPDGLVLEVEGRLWPVQATALVLLNKPAGYECSQKPGAWPSVMLLLPPPLRTRGVQPVGRLDQDTTGALLLTDDGALIHRLTSPKHHVPKVYEVHTARPVDEAQVKRLREGVVLLDDPVAVRAEGCEIIGPQQLRLTLVQGKYHQVKRMVAAVGNHCERLHRSGFGPIDMPEPPAVADPAPGQWRFVTDAERAALLASGKGVAKAAGKPAPSAG</sequence>
<keyword evidence="5" id="KW-0694">RNA-binding</keyword>
<dbReference type="NCBIfam" id="TIGR00093">
    <property type="entry name" value="pseudouridine synthase"/>
    <property type="match status" value="1"/>
</dbReference>
<evidence type="ECO:0000256" key="6">
    <source>
        <dbReference type="RuleBase" id="RU003887"/>
    </source>
</evidence>
<dbReference type="InterPro" id="IPR042092">
    <property type="entry name" value="PsdUridine_s_RsuA/RluB/E/F_cat"/>
</dbReference>
<name>A0ABU9CGS8_9BURK</name>
<comment type="similarity">
    <text evidence="1 6">Belongs to the pseudouridine synthase RsuA family.</text>
</comment>
<dbReference type="Pfam" id="PF00849">
    <property type="entry name" value="PseudoU_synth_2"/>
    <property type="match status" value="1"/>
</dbReference>
<evidence type="ECO:0000256" key="3">
    <source>
        <dbReference type="ARBA" id="ARBA00036390"/>
    </source>
</evidence>
<dbReference type="SUPFAM" id="SSF55120">
    <property type="entry name" value="Pseudouridine synthase"/>
    <property type="match status" value="1"/>
</dbReference>